<evidence type="ECO:0000313" key="3">
    <source>
        <dbReference type="Proteomes" id="UP000193307"/>
    </source>
</evidence>
<gene>
    <name evidence="2" type="ORF">PAM7971_02014</name>
</gene>
<protein>
    <recommendedName>
        <fullName evidence="4">17 kDa surface antigen</fullName>
    </recommendedName>
</protein>
<dbReference type="RefSeq" id="WP_085849220.1">
    <property type="nucleotide sequence ID" value="NZ_FNZV01000004.1"/>
</dbReference>
<keyword evidence="3" id="KW-1185">Reference proteome</keyword>
<keyword evidence="1" id="KW-0732">Signal</keyword>
<dbReference type="STRING" id="658057.SAMN04488032_10463"/>
<feature type="chain" id="PRO_5010991230" description="17 kDa surface antigen" evidence="1">
    <location>
        <begin position="18"/>
        <end position="66"/>
    </location>
</feature>
<feature type="signal peptide" evidence="1">
    <location>
        <begin position="1"/>
        <end position="17"/>
    </location>
</feature>
<reference evidence="2 3" key="1">
    <citation type="submission" date="2017-03" db="EMBL/GenBank/DDBJ databases">
        <authorList>
            <person name="Afonso C.L."/>
            <person name="Miller P.J."/>
            <person name="Scott M.A."/>
            <person name="Spackman E."/>
            <person name="Goraichik I."/>
            <person name="Dimitrov K.M."/>
            <person name="Suarez D.L."/>
            <person name="Swayne D.E."/>
        </authorList>
    </citation>
    <scope>NUCLEOTIDE SEQUENCE [LARGE SCALE GENOMIC DNA]</scope>
    <source>
        <strain evidence="2 3">CECT 7971</strain>
    </source>
</reference>
<dbReference type="PROSITE" id="PS51257">
    <property type="entry name" value="PROKAR_LIPOPROTEIN"/>
    <property type="match status" value="1"/>
</dbReference>
<evidence type="ECO:0000256" key="1">
    <source>
        <dbReference type="SAM" id="SignalP"/>
    </source>
</evidence>
<organism evidence="2 3">
    <name type="scientific">Pacificibacter marinus</name>
    <dbReference type="NCBI Taxonomy" id="658057"/>
    <lineage>
        <taxon>Bacteria</taxon>
        <taxon>Pseudomonadati</taxon>
        <taxon>Pseudomonadota</taxon>
        <taxon>Alphaproteobacteria</taxon>
        <taxon>Rhodobacterales</taxon>
        <taxon>Roseobacteraceae</taxon>
        <taxon>Pacificibacter</taxon>
    </lineage>
</organism>
<accession>A0A1Y5SK85</accession>
<dbReference type="AlphaFoldDB" id="A0A1Y5SK85"/>
<name>A0A1Y5SK85_9RHOB</name>
<dbReference type="Proteomes" id="UP000193307">
    <property type="component" value="Unassembled WGS sequence"/>
</dbReference>
<evidence type="ECO:0008006" key="4">
    <source>
        <dbReference type="Google" id="ProtNLM"/>
    </source>
</evidence>
<sequence>MRKSFITLALVSVTALAGCMDNDSERAIAGGLAGALIADTTGGSATTGAIAGAAAGALCDDVRLCN</sequence>
<proteinExistence type="predicted"/>
<evidence type="ECO:0000313" key="2">
    <source>
        <dbReference type="EMBL" id="SLN42371.1"/>
    </source>
</evidence>
<dbReference type="EMBL" id="FWFW01000005">
    <property type="protein sequence ID" value="SLN42371.1"/>
    <property type="molecule type" value="Genomic_DNA"/>
</dbReference>